<dbReference type="InterPro" id="IPR002222">
    <property type="entry name" value="Ribosomal_uS19"/>
</dbReference>
<dbReference type="PANTHER" id="PTHR11880:SF8">
    <property type="entry name" value="SMALL RIBOSOMAL SUBUNIT PROTEIN US19M"/>
    <property type="match status" value="1"/>
</dbReference>
<sequence>MHPTLRLYSRSSWKGPYFVNFPNLRDALRSNTQIRTQARACTILPTYIGLRFAVHNGKDYIPITITQDMVGHKLGEFSPTRKKFHYKASKNK</sequence>
<evidence type="ECO:0000256" key="2">
    <source>
        <dbReference type="ARBA" id="ARBA00022980"/>
    </source>
</evidence>
<keyword evidence="2 5" id="KW-0689">Ribosomal protein</keyword>
<dbReference type="GO" id="GO:0005763">
    <property type="term" value="C:mitochondrial small ribosomal subunit"/>
    <property type="evidence" value="ECO:0007669"/>
    <property type="project" value="TreeGrafter"/>
</dbReference>
<dbReference type="Proteomes" id="UP000054279">
    <property type="component" value="Unassembled WGS sequence"/>
</dbReference>
<dbReference type="PANTHER" id="PTHR11880">
    <property type="entry name" value="RIBOSOMAL PROTEIN S19P FAMILY MEMBER"/>
    <property type="match status" value="1"/>
</dbReference>
<proteinExistence type="inferred from homology"/>
<dbReference type="EMBL" id="KN837155">
    <property type="protein sequence ID" value="KIJ39067.1"/>
    <property type="molecule type" value="Genomic_DNA"/>
</dbReference>
<dbReference type="SUPFAM" id="SSF54570">
    <property type="entry name" value="Ribosomal protein S19"/>
    <property type="match status" value="1"/>
</dbReference>
<dbReference type="PRINTS" id="PR00975">
    <property type="entry name" value="RIBOSOMALS19"/>
</dbReference>
<name>A0A0C9VBX2_SPHS4</name>
<dbReference type="FunFam" id="3.30.860.10:FF:000001">
    <property type="entry name" value="30S ribosomal protein S19"/>
    <property type="match status" value="1"/>
</dbReference>
<dbReference type="Pfam" id="PF00203">
    <property type="entry name" value="Ribosomal_S19"/>
    <property type="match status" value="1"/>
</dbReference>
<evidence type="ECO:0000256" key="1">
    <source>
        <dbReference type="ARBA" id="ARBA00007345"/>
    </source>
</evidence>
<dbReference type="AlphaFoldDB" id="A0A0C9VBX2"/>
<evidence type="ECO:0000313" key="6">
    <source>
        <dbReference type="EMBL" id="KIJ39067.1"/>
    </source>
</evidence>
<dbReference type="GO" id="GO:0003735">
    <property type="term" value="F:structural constituent of ribosome"/>
    <property type="evidence" value="ECO:0007669"/>
    <property type="project" value="InterPro"/>
</dbReference>
<evidence type="ECO:0000256" key="5">
    <source>
        <dbReference type="RuleBase" id="RU003485"/>
    </source>
</evidence>
<dbReference type="HAMAP" id="MF_00531">
    <property type="entry name" value="Ribosomal_uS19"/>
    <property type="match status" value="1"/>
</dbReference>
<gene>
    <name evidence="6" type="ORF">M422DRAFT_60760</name>
</gene>
<dbReference type="InterPro" id="IPR023575">
    <property type="entry name" value="Ribosomal_uS19_SF"/>
</dbReference>
<dbReference type="InterPro" id="IPR020934">
    <property type="entry name" value="Ribosomal_uS19_CS"/>
</dbReference>
<dbReference type="Gene3D" id="3.30.860.10">
    <property type="entry name" value="30s Ribosomal Protein S19, Chain A"/>
    <property type="match status" value="1"/>
</dbReference>
<accession>A0A0C9VBX2</accession>
<dbReference type="GO" id="GO:0000028">
    <property type="term" value="P:ribosomal small subunit assembly"/>
    <property type="evidence" value="ECO:0007669"/>
    <property type="project" value="TreeGrafter"/>
</dbReference>
<evidence type="ECO:0000256" key="4">
    <source>
        <dbReference type="ARBA" id="ARBA00044183"/>
    </source>
</evidence>
<evidence type="ECO:0000313" key="7">
    <source>
        <dbReference type="Proteomes" id="UP000054279"/>
    </source>
</evidence>
<evidence type="ECO:0000256" key="3">
    <source>
        <dbReference type="ARBA" id="ARBA00023274"/>
    </source>
</evidence>
<keyword evidence="3 5" id="KW-0687">Ribonucleoprotein</keyword>
<dbReference type="GO" id="GO:0003723">
    <property type="term" value="F:RNA binding"/>
    <property type="evidence" value="ECO:0007669"/>
    <property type="project" value="InterPro"/>
</dbReference>
<dbReference type="PIRSF" id="PIRSF002144">
    <property type="entry name" value="Ribosomal_S19"/>
    <property type="match status" value="1"/>
</dbReference>
<keyword evidence="7" id="KW-1185">Reference proteome</keyword>
<dbReference type="OrthoDB" id="2043at2759"/>
<organism evidence="6 7">
    <name type="scientific">Sphaerobolus stellatus (strain SS14)</name>
    <dbReference type="NCBI Taxonomy" id="990650"/>
    <lineage>
        <taxon>Eukaryota</taxon>
        <taxon>Fungi</taxon>
        <taxon>Dikarya</taxon>
        <taxon>Basidiomycota</taxon>
        <taxon>Agaricomycotina</taxon>
        <taxon>Agaricomycetes</taxon>
        <taxon>Phallomycetidae</taxon>
        <taxon>Geastrales</taxon>
        <taxon>Sphaerobolaceae</taxon>
        <taxon>Sphaerobolus</taxon>
    </lineage>
</organism>
<dbReference type="HOGENOM" id="CLU_144911_1_0_1"/>
<protein>
    <recommendedName>
        <fullName evidence="4">Small ribosomal subunit protein uS19m</fullName>
    </recommendedName>
</protein>
<reference evidence="6 7" key="1">
    <citation type="submission" date="2014-06" db="EMBL/GenBank/DDBJ databases">
        <title>Evolutionary Origins and Diversification of the Mycorrhizal Mutualists.</title>
        <authorList>
            <consortium name="DOE Joint Genome Institute"/>
            <consortium name="Mycorrhizal Genomics Consortium"/>
            <person name="Kohler A."/>
            <person name="Kuo A."/>
            <person name="Nagy L.G."/>
            <person name="Floudas D."/>
            <person name="Copeland A."/>
            <person name="Barry K.W."/>
            <person name="Cichocki N."/>
            <person name="Veneault-Fourrey C."/>
            <person name="LaButti K."/>
            <person name="Lindquist E.A."/>
            <person name="Lipzen A."/>
            <person name="Lundell T."/>
            <person name="Morin E."/>
            <person name="Murat C."/>
            <person name="Riley R."/>
            <person name="Ohm R."/>
            <person name="Sun H."/>
            <person name="Tunlid A."/>
            <person name="Henrissat B."/>
            <person name="Grigoriev I.V."/>
            <person name="Hibbett D.S."/>
            <person name="Martin F."/>
        </authorList>
    </citation>
    <scope>NUCLEOTIDE SEQUENCE [LARGE SCALE GENOMIC DNA]</scope>
    <source>
        <strain evidence="6 7">SS14</strain>
    </source>
</reference>
<dbReference type="GO" id="GO:0006412">
    <property type="term" value="P:translation"/>
    <property type="evidence" value="ECO:0007669"/>
    <property type="project" value="InterPro"/>
</dbReference>
<comment type="similarity">
    <text evidence="1 5">Belongs to the universal ribosomal protein uS19 family.</text>
</comment>
<dbReference type="PROSITE" id="PS00323">
    <property type="entry name" value="RIBOSOMAL_S19"/>
    <property type="match status" value="1"/>
</dbReference>